<evidence type="ECO:0000313" key="2">
    <source>
        <dbReference type="EMBL" id="CAG7825422.1"/>
    </source>
</evidence>
<dbReference type="GO" id="GO:0016747">
    <property type="term" value="F:acyltransferase activity, transferring groups other than amino-acyl groups"/>
    <property type="evidence" value="ECO:0007669"/>
    <property type="project" value="InterPro"/>
</dbReference>
<accession>A0A8J2KXY3</accession>
<dbReference type="AlphaFoldDB" id="A0A8J2KXY3"/>
<evidence type="ECO:0000259" key="1">
    <source>
        <dbReference type="PROSITE" id="PS51186"/>
    </source>
</evidence>
<dbReference type="OrthoDB" id="7305308at2759"/>
<dbReference type="Proteomes" id="UP000708208">
    <property type="component" value="Unassembled WGS sequence"/>
</dbReference>
<name>A0A8J2KXY3_9HEXA</name>
<sequence>MLSHLQHQLHFMCKVRSAGLQNWLQNKGKIVFLRSQFTTDSRMAFEVREATTDEEILACWDTVRALRPHVKEENFLPQIRKQQAEGYRLMYIENPEVKKVQSICGFREYTMLWSGRTIYIDDLSTLPEGRGKGYGGALLDWVIKYYKDNGFDNLGLDSGHTRHTAHRLYLNKGFDINSHHFVYTGNN</sequence>
<dbReference type="Pfam" id="PF00583">
    <property type="entry name" value="Acetyltransf_1"/>
    <property type="match status" value="1"/>
</dbReference>
<dbReference type="PROSITE" id="PS51186">
    <property type="entry name" value="GNAT"/>
    <property type="match status" value="1"/>
</dbReference>
<protein>
    <recommendedName>
        <fullName evidence="1">N-acetyltransferase domain-containing protein</fullName>
    </recommendedName>
</protein>
<proteinExistence type="predicted"/>
<organism evidence="2 3">
    <name type="scientific">Allacma fusca</name>
    <dbReference type="NCBI Taxonomy" id="39272"/>
    <lineage>
        <taxon>Eukaryota</taxon>
        <taxon>Metazoa</taxon>
        <taxon>Ecdysozoa</taxon>
        <taxon>Arthropoda</taxon>
        <taxon>Hexapoda</taxon>
        <taxon>Collembola</taxon>
        <taxon>Symphypleona</taxon>
        <taxon>Sminthuridae</taxon>
        <taxon>Allacma</taxon>
    </lineage>
</organism>
<dbReference type="InterPro" id="IPR000182">
    <property type="entry name" value="GNAT_dom"/>
</dbReference>
<dbReference type="EMBL" id="CAJVCH010536233">
    <property type="protein sequence ID" value="CAG7825422.1"/>
    <property type="molecule type" value="Genomic_DNA"/>
</dbReference>
<dbReference type="CDD" id="cd04301">
    <property type="entry name" value="NAT_SF"/>
    <property type="match status" value="1"/>
</dbReference>
<gene>
    <name evidence="2" type="ORF">AFUS01_LOCUS35531</name>
</gene>
<feature type="domain" description="N-acetyltransferase" evidence="1">
    <location>
        <begin position="45"/>
        <end position="187"/>
    </location>
</feature>
<evidence type="ECO:0000313" key="3">
    <source>
        <dbReference type="Proteomes" id="UP000708208"/>
    </source>
</evidence>
<reference evidence="2" key="1">
    <citation type="submission" date="2021-06" db="EMBL/GenBank/DDBJ databases">
        <authorList>
            <person name="Hodson N. C."/>
            <person name="Mongue J. A."/>
            <person name="Jaron S. K."/>
        </authorList>
    </citation>
    <scope>NUCLEOTIDE SEQUENCE</scope>
</reference>
<comment type="caution">
    <text evidence="2">The sequence shown here is derived from an EMBL/GenBank/DDBJ whole genome shotgun (WGS) entry which is preliminary data.</text>
</comment>
<keyword evidence="3" id="KW-1185">Reference proteome</keyword>